<keyword evidence="3" id="KW-1185">Reference proteome</keyword>
<protein>
    <submittedName>
        <fullName evidence="2">Uncharacterized protein</fullName>
    </submittedName>
</protein>
<comment type="caution">
    <text evidence="2">The sequence shown here is derived from an EMBL/GenBank/DDBJ whole genome shotgun (WGS) entry which is preliminary data.</text>
</comment>
<dbReference type="Proteomes" id="UP000716291">
    <property type="component" value="Unassembled WGS sequence"/>
</dbReference>
<sequence length="254" mass="29950">MMNRIMMVFSTLVLETVLCRSTQNVKTNFSNKQALEDEIQSLSVQVTQKIQTIQDSKNEWRQEGEHIIKSLERTTLDTKSRPERVNYMEIKLQLEKTLRQIKKKKLSKLKSNNELRKRLAQIVNAPQEMDPFFVLPKLPTKEEEEEYKHNDREPSFIKEVQSYINIDQNEENMEHDHDEEDASSLLNDMESVAYIGSEDPPSAFMYEDIRTPQQMRTPQRTSQVYQDEALFDLNLLTPLRRSVTPRRWSHLGGF</sequence>
<keyword evidence="1" id="KW-0732">Signal</keyword>
<evidence type="ECO:0000313" key="3">
    <source>
        <dbReference type="Proteomes" id="UP000716291"/>
    </source>
</evidence>
<feature type="chain" id="PRO_5040278638" evidence="1">
    <location>
        <begin position="22"/>
        <end position="254"/>
    </location>
</feature>
<feature type="signal peptide" evidence="1">
    <location>
        <begin position="1"/>
        <end position="21"/>
    </location>
</feature>
<evidence type="ECO:0000256" key="1">
    <source>
        <dbReference type="SAM" id="SignalP"/>
    </source>
</evidence>
<dbReference type="OrthoDB" id="5575722at2759"/>
<organism evidence="2 3">
    <name type="scientific">Rhizopus oryzae</name>
    <name type="common">Mucormycosis agent</name>
    <name type="synonym">Rhizopus arrhizus var. delemar</name>
    <dbReference type="NCBI Taxonomy" id="64495"/>
    <lineage>
        <taxon>Eukaryota</taxon>
        <taxon>Fungi</taxon>
        <taxon>Fungi incertae sedis</taxon>
        <taxon>Mucoromycota</taxon>
        <taxon>Mucoromycotina</taxon>
        <taxon>Mucoromycetes</taxon>
        <taxon>Mucorales</taxon>
        <taxon>Mucorineae</taxon>
        <taxon>Rhizopodaceae</taxon>
        <taxon>Rhizopus</taxon>
    </lineage>
</organism>
<name>A0A9P7BW44_RHIOR</name>
<proteinExistence type="predicted"/>
<accession>A0A9P7BW44</accession>
<reference evidence="2" key="1">
    <citation type="journal article" date="2020" name="Microb. Genom.">
        <title>Genetic diversity of clinical and environmental Mucorales isolates obtained from an investigation of mucormycosis cases among solid organ transplant recipients.</title>
        <authorList>
            <person name="Nguyen M.H."/>
            <person name="Kaul D."/>
            <person name="Muto C."/>
            <person name="Cheng S.J."/>
            <person name="Richter R.A."/>
            <person name="Bruno V.M."/>
            <person name="Liu G."/>
            <person name="Beyhan S."/>
            <person name="Sundermann A.J."/>
            <person name="Mounaud S."/>
            <person name="Pasculle A.W."/>
            <person name="Nierman W.C."/>
            <person name="Driscoll E."/>
            <person name="Cumbie R."/>
            <person name="Clancy C.J."/>
            <person name="Dupont C.L."/>
        </authorList>
    </citation>
    <scope>NUCLEOTIDE SEQUENCE</scope>
    <source>
        <strain evidence="2">GL11</strain>
    </source>
</reference>
<evidence type="ECO:0000313" key="2">
    <source>
        <dbReference type="EMBL" id="KAG1313148.1"/>
    </source>
</evidence>
<gene>
    <name evidence="2" type="ORF">G6F64_002472</name>
</gene>
<dbReference type="EMBL" id="JAANQT010000215">
    <property type="protein sequence ID" value="KAG1313148.1"/>
    <property type="molecule type" value="Genomic_DNA"/>
</dbReference>
<dbReference type="AlphaFoldDB" id="A0A9P7BW44"/>